<evidence type="ECO:0000256" key="1">
    <source>
        <dbReference type="SAM" id="MobiDB-lite"/>
    </source>
</evidence>
<evidence type="ECO:0000313" key="3">
    <source>
        <dbReference type="Proteomes" id="UP001194696"/>
    </source>
</evidence>
<organism evidence="2 3">
    <name type="scientific">Linnemannia gamsii</name>
    <dbReference type="NCBI Taxonomy" id="64522"/>
    <lineage>
        <taxon>Eukaryota</taxon>
        <taxon>Fungi</taxon>
        <taxon>Fungi incertae sedis</taxon>
        <taxon>Mucoromycota</taxon>
        <taxon>Mortierellomycotina</taxon>
        <taxon>Mortierellomycetes</taxon>
        <taxon>Mortierellales</taxon>
        <taxon>Mortierellaceae</taxon>
        <taxon>Linnemannia</taxon>
    </lineage>
</organism>
<name>A0ABQ7JH27_9FUNG</name>
<feature type="non-terminal residue" evidence="2">
    <location>
        <position position="76"/>
    </location>
</feature>
<protein>
    <submittedName>
        <fullName evidence="2">Uncharacterized protein</fullName>
    </submittedName>
</protein>
<gene>
    <name evidence="2" type="ORF">BGZ96_005922</name>
</gene>
<dbReference type="EMBL" id="JAAAIM010002821">
    <property type="protein sequence ID" value="KAG0271241.1"/>
    <property type="molecule type" value="Genomic_DNA"/>
</dbReference>
<sequence>MLSYVLPNADSTDNNETDDNSKTDDETSPAYKRAIDGLLDWLETDNNYKIVFSQEKTSVGTKPEAMTSAWERAAVF</sequence>
<reference evidence="2 3" key="1">
    <citation type="journal article" date="2020" name="Fungal Divers.">
        <title>Resolving the Mortierellaceae phylogeny through synthesis of multi-gene phylogenetics and phylogenomics.</title>
        <authorList>
            <person name="Vandepol N."/>
            <person name="Liber J."/>
            <person name="Desiro A."/>
            <person name="Na H."/>
            <person name="Kennedy M."/>
            <person name="Barry K."/>
            <person name="Grigoriev I.V."/>
            <person name="Miller A.N."/>
            <person name="O'Donnell K."/>
            <person name="Stajich J.E."/>
            <person name="Bonito G."/>
        </authorList>
    </citation>
    <scope>NUCLEOTIDE SEQUENCE [LARGE SCALE GENOMIC DNA]</scope>
    <source>
        <strain evidence="2 3">AD045</strain>
    </source>
</reference>
<accession>A0ABQ7JH27</accession>
<proteinExistence type="predicted"/>
<evidence type="ECO:0000313" key="2">
    <source>
        <dbReference type="EMBL" id="KAG0271241.1"/>
    </source>
</evidence>
<keyword evidence="3" id="KW-1185">Reference proteome</keyword>
<feature type="region of interest" description="Disordered" evidence="1">
    <location>
        <begin position="1"/>
        <end position="29"/>
    </location>
</feature>
<dbReference type="Proteomes" id="UP001194696">
    <property type="component" value="Unassembled WGS sequence"/>
</dbReference>
<comment type="caution">
    <text evidence="2">The sequence shown here is derived from an EMBL/GenBank/DDBJ whole genome shotgun (WGS) entry which is preliminary data.</text>
</comment>